<organism evidence="2 3">
    <name type="scientific">Rosa chinensis</name>
    <name type="common">China rose</name>
    <dbReference type="NCBI Taxonomy" id="74649"/>
    <lineage>
        <taxon>Eukaryota</taxon>
        <taxon>Viridiplantae</taxon>
        <taxon>Streptophyta</taxon>
        <taxon>Embryophyta</taxon>
        <taxon>Tracheophyta</taxon>
        <taxon>Spermatophyta</taxon>
        <taxon>Magnoliopsida</taxon>
        <taxon>eudicotyledons</taxon>
        <taxon>Gunneridae</taxon>
        <taxon>Pentapetalae</taxon>
        <taxon>rosids</taxon>
        <taxon>fabids</taxon>
        <taxon>Rosales</taxon>
        <taxon>Rosaceae</taxon>
        <taxon>Rosoideae</taxon>
        <taxon>Rosoideae incertae sedis</taxon>
        <taxon>Rosa</taxon>
    </lineage>
</organism>
<evidence type="ECO:0000313" key="2">
    <source>
        <dbReference type="EMBL" id="PRQ29649.1"/>
    </source>
</evidence>
<dbReference type="InterPro" id="IPR002156">
    <property type="entry name" value="RNaseH_domain"/>
</dbReference>
<sequence>MGVIIGIEYAFQYGWRCLWLECDSTSVIACIKSSSFVPPWPLRIAWLTCLARIRAMTFHCSHILREGNTVADRMTNMGLLSPSLVWHVSPPPNISPYLLMDDLGFPYLRHV</sequence>
<proteinExistence type="predicted"/>
<name>A0A2P6Q655_ROSCH</name>
<dbReference type="SUPFAM" id="SSF53098">
    <property type="entry name" value="Ribonuclease H-like"/>
    <property type="match status" value="1"/>
</dbReference>
<keyword evidence="3" id="KW-1185">Reference proteome</keyword>
<dbReference type="InterPro" id="IPR044730">
    <property type="entry name" value="RNase_H-like_dom_plant"/>
</dbReference>
<feature type="domain" description="RNase H type-1" evidence="1">
    <location>
        <begin position="2"/>
        <end position="77"/>
    </location>
</feature>
<dbReference type="GO" id="GO:0003676">
    <property type="term" value="F:nucleic acid binding"/>
    <property type="evidence" value="ECO:0007669"/>
    <property type="project" value="InterPro"/>
</dbReference>
<dbReference type="InterPro" id="IPR036397">
    <property type="entry name" value="RNaseH_sf"/>
</dbReference>
<dbReference type="Gene3D" id="3.30.420.10">
    <property type="entry name" value="Ribonuclease H-like superfamily/Ribonuclease H"/>
    <property type="match status" value="1"/>
</dbReference>
<evidence type="ECO:0000259" key="1">
    <source>
        <dbReference type="Pfam" id="PF13456"/>
    </source>
</evidence>
<dbReference type="Pfam" id="PF13456">
    <property type="entry name" value="RVT_3"/>
    <property type="match status" value="1"/>
</dbReference>
<evidence type="ECO:0000313" key="3">
    <source>
        <dbReference type="Proteomes" id="UP000238479"/>
    </source>
</evidence>
<dbReference type="Gramene" id="PRQ29649">
    <property type="protein sequence ID" value="PRQ29649"/>
    <property type="gene ID" value="RchiOBHm_Chr5g0016091"/>
</dbReference>
<gene>
    <name evidence="2" type="ORF">RchiOBHm_Chr5g0016091</name>
</gene>
<dbReference type="PANTHER" id="PTHR47723:SF23">
    <property type="entry name" value="REVERSE TRANSCRIPTASE-LIKE PROTEIN"/>
    <property type="match status" value="1"/>
</dbReference>
<dbReference type="GO" id="GO:0004523">
    <property type="term" value="F:RNA-DNA hybrid ribonuclease activity"/>
    <property type="evidence" value="ECO:0007669"/>
    <property type="project" value="InterPro"/>
</dbReference>
<accession>A0A2P6Q655</accession>
<dbReference type="AlphaFoldDB" id="A0A2P6Q655"/>
<dbReference type="CDD" id="cd06222">
    <property type="entry name" value="RNase_H_like"/>
    <property type="match status" value="1"/>
</dbReference>
<dbReference type="Proteomes" id="UP000238479">
    <property type="component" value="Chromosome 5"/>
</dbReference>
<comment type="caution">
    <text evidence="2">The sequence shown here is derived from an EMBL/GenBank/DDBJ whole genome shotgun (WGS) entry which is preliminary data.</text>
</comment>
<protein>
    <submittedName>
        <fullName evidence="2">Putative ribonuclease H-like domain-containing protein</fullName>
    </submittedName>
</protein>
<dbReference type="OMA" id="TIAITWS"/>
<reference evidence="2 3" key="1">
    <citation type="journal article" date="2018" name="Nat. Genet.">
        <title>The Rosa genome provides new insights in the design of modern roses.</title>
        <authorList>
            <person name="Bendahmane M."/>
        </authorList>
    </citation>
    <scope>NUCLEOTIDE SEQUENCE [LARGE SCALE GENOMIC DNA]</scope>
    <source>
        <strain evidence="3">cv. Old Blush</strain>
    </source>
</reference>
<dbReference type="EMBL" id="PDCK01000043">
    <property type="protein sequence ID" value="PRQ29649.1"/>
    <property type="molecule type" value="Genomic_DNA"/>
</dbReference>
<dbReference type="PANTHER" id="PTHR47723">
    <property type="entry name" value="OS05G0353850 PROTEIN"/>
    <property type="match status" value="1"/>
</dbReference>
<dbReference type="InterPro" id="IPR012337">
    <property type="entry name" value="RNaseH-like_sf"/>
</dbReference>
<dbReference type="InterPro" id="IPR053151">
    <property type="entry name" value="RNase_H-like"/>
</dbReference>